<accession>A0A8T0GXV5</accession>
<evidence type="ECO:0000313" key="1">
    <source>
        <dbReference type="EMBL" id="KAG0563265.1"/>
    </source>
</evidence>
<dbReference type="AlphaFoldDB" id="A0A8T0GXV5"/>
<gene>
    <name evidence="1" type="ORF">KC19_8G017200</name>
</gene>
<comment type="caution">
    <text evidence="1">The sequence shown here is derived from an EMBL/GenBank/DDBJ whole genome shotgun (WGS) entry which is preliminary data.</text>
</comment>
<reference evidence="1" key="1">
    <citation type="submission" date="2020-06" db="EMBL/GenBank/DDBJ databases">
        <title>WGS assembly of Ceratodon purpureus strain R40.</title>
        <authorList>
            <person name="Carey S.B."/>
            <person name="Jenkins J."/>
            <person name="Shu S."/>
            <person name="Lovell J.T."/>
            <person name="Sreedasyam A."/>
            <person name="Maumus F."/>
            <person name="Tiley G.P."/>
            <person name="Fernandez-Pozo N."/>
            <person name="Barry K."/>
            <person name="Chen C."/>
            <person name="Wang M."/>
            <person name="Lipzen A."/>
            <person name="Daum C."/>
            <person name="Saski C.A."/>
            <person name="Payton A.C."/>
            <person name="Mcbreen J.C."/>
            <person name="Conrad R.E."/>
            <person name="Kollar L.M."/>
            <person name="Olsson S."/>
            <person name="Huttunen S."/>
            <person name="Landis J.B."/>
            <person name="Wickett N.J."/>
            <person name="Johnson M.G."/>
            <person name="Rensing S.A."/>
            <person name="Grimwood J."/>
            <person name="Schmutz J."/>
            <person name="Mcdaniel S.F."/>
        </authorList>
    </citation>
    <scope>NUCLEOTIDE SEQUENCE</scope>
    <source>
        <strain evidence="1">R40</strain>
    </source>
</reference>
<protein>
    <submittedName>
        <fullName evidence="1">Uncharacterized protein</fullName>
    </submittedName>
</protein>
<name>A0A8T0GXV5_CERPU</name>
<proteinExistence type="predicted"/>
<dbReference type="EMBL" id="CM026429">
    <property type="protein sequence ID" value="KAG0563265.1"/>
    <property type="molecule type" value="Genomic_DNA"/>
</dbReference>
<sequence length="284" mass="31473">MATLSIFPMLGVGKYHRRSRVVDTCARLPASETKRTRLSLSSDLYSSSSRIRFCSRGRISSSGFVDSPSLEPQHLRLVSRRSSTSVVTKAMAHQQGMVSRAAELVNDYSHCKNNSIEGVMMGIMADVIQHCFKDECEGMREKVFDQMGSGLASLFRVSMSVAADSALAPIPKKRDLADITVEDLEQVRRMLQLTSLPFHNGTNDEDFQRLTDMLRPGEGQERRLTGSELSQICERLGSDVAQCLVPLAMCFPELPLYAKQRALLMPAEVVGKMALSLIGSPNRR</sequence>
<evidence type="ECO:0000313" key="2">
    <source>
        <dbReference type="Proteomes" id="UP000822688"/>
    </source>
</evidence>
<keyword evidence="2" id="KW-1185">Reference proteome</keyword>
<organism evidence="1 2">
    <name type="scientific">Ceratodon purpureus</name>
    <name type="common">Fire moss</name>
    <name type="synonym">Dicranum purpureum</name>
    <dbReference type="NCBI Taxonomy" id="3225"/>
    <lineage>
        <taxon>Eukaryota</taxon>
        <taxon>Viridiplantae</taxon>
        <taxon>Streptophyta</taxon>
        <taxon>Embryophyta</taxon>
        <taxon>Bryophyta</taxon>
        <taxon>Bryophytina</taxon>
        <taxon>Bryopsida</taxon>
        <taxon>Dicranidae</taxon>
        <taxon>Pseudoditrichales</taxon>
        <taxon>Ditrichaceae</taxon>
        <taxon>Ceratodon</taxon>
    </lineage>
</organism>
<dbReference type="Proteomes" id="UP000822688">
    <property type="component" value="Chromosome 8"/>
</dbReference>